<dbReference type="GO" id="GO:0000428">
    <property type="term" value="C:DNA-directed RNA polymerase complex"/>
    <property type="evidence" value="ECO:0007669"/>
    <property type="project" value="UniProtKB-KW"/>
</dbReference>
<dbReference type="InterPro" id="IPR038709">
    <property type="entry name" value="RpoN_core-bd_sf"/>
</dbReference>
<dbReference type="GO" id="GO:0006352">
    <property type="term" value="P:DNA-templated transcription initiation"/>
    <property type="evidence" value="ECO:0007669"/>
    <property type="project" value="InterPro"/>
</dbReference>
<evidence type="ECO:0000256" key="8">
    <source>
        <dbReference type="ARBA" id="ARBA00023163"/>
    </source>
</evidence>
<evidence type="ECO:0000256" key="1">
    <source>
        <dbReference type="ARBA" id="ARBA00008798"/>
    </source>
</evidence>
<accession>A0A4R3KGH9</accession>
<evidence type="ECO:0000256" key="7">
    <source>
        <dbReference type="ARBA" id="ARBA00023125"/>
    </source>
</evidence>
<comment type="caution">
    <text evidence="11">The sequence shown here is derived from an EMBL/GenBank/DDBJ whole genome shotgun (WGS) entry which is preliminary data.</text>
</comment>
<dbReference type="NCBIfam" id="TIGR02395">
    <property type="entry name" value="rpoN_sigma"/>
    <property type="match status" value="1"/>
</dbReference>
<dbReference type="InterPro" id="IPR007046">
    <property type="entry name" value="RNA_pol_sigma_54_core-bd"/>
</dbReference>
<dbReference type="PROSITE" id="PS00717">
    <property type="entry name" value="SIGMA54_1"/>
    <property type="match status" value="1"/>
</dbReference>
<feature type="domain" description="RNA polymerase sigma factor 54 DNA-binding" evidence="9">
    <location>
        <begin position="285"/>
        <end position="441"/>
    </location>
</feature>
<evidence type="ECO:0000256" key="2">
    <source>
        <dbReference type="ARBA" id="ARBA00022478"/>
    </source>
</evidence>
<dbReference type="PANTHER" id="PTHR32248:SF4">
    <property type="entry name" value="RNA POLYMERASE SIGMA-54 FACTOR"/>
    <property type="match status" value="1"/>
</dbReference>
<dbReference type="Gene3D" id="1.10.10.1330">
    <property type="entry name" value="RNA polymerase sigma-54 factor, core-binding domain"/>
    <property type="match status" value="1"/>
</dbReference>
<dbReference type="PROSITE" id="PS00718">
    <property type="entry name" value="SIGMA54_2"/>
    <property type="match status" value="1"/>
</dbReference>
<dbReference type="Pfam" id="PF00309">
    <property type="entry name" value="Sigma54_AID"/>
    <property type="match status" value="1"/>
</dbReference>
<dbReference type="InterPro" id="IPR007634">
    <property type="entry name" value="RNA_pol_sigma_54_DNA-bd"/>
</dbReference>
<dbReference type="GO" id="GO:0001216">
    <property type="term" value="F:DNA-binding transcription activator activity"/>
    <property type="evidence" value="ECO:0007669"/>
    <property type="project" value="InterPro"/>
</dbReference>
<dbReference type="Gene3D" id="1.10.260.40">
    <property type="entry name" value="lambda repressor-like DNA-binding domains"/>
    <property type="match status" value="1"/>
</dbReference>
<keyword evidence="7" id="KW-0238">DNA-binding</keyword>
<organism evidence="11 12">
    <name type="scientific">Tepidibacillus fermentans</name>
    <dbReference type="NCBI Taxonomy" id="1281767"/>
    <lineage>
        <taxon>Bacteria</taxon>
        <taxon>Bacillati</taxon>
        <taxon>Bacillota</taxon>
        <taxon>Bacilli</taxon>
        <taxon>Bacillales</taxon>
        <taxon>Bacillaceae</taxon>
        <taxon>Tepidibacillus</taxon>
    </lineage>
</organism>
<feature type="domain" description="RNA polymerase sigma factor 54 core-binding" evidence="10">
    <location>
        <begin position="85"/>
        <end position="270"/>
    </location>
</feature>
<keyword evidence="8" id="KW-0804">Transcription</keyword>
<evidence type="ECO:0000256" key="4">
    <source>
        <dbReference type="ARBA" id="ARBA00022695"/>
    </source>
</evidence>
<evidence type="ECO:0000256" key="5">
    <source>
        <dbReference type="ARBA" id="ARBA00023015"/>
    </source>
</evidence>
<evidence type="ECO:0000313" key="11">
    <source>
        <dbReference type="EMBL" id="TCS81771.1"/>
    </source>
</evidence>
<proteinExistence type="inferred from homology"/>
<dbReference type="Proteomes" id="UP000295788">
    <property type="component" value="Unassembled WGS sequence"/>
</dbReference>
<keyword evidence="12" id="KW-1185">Reference proteome</keyword>
<keyword evidence="3" id="KW-0808">Transferase</keyword>
<dbReference type="InterPro" id="IPR010982">
    <property type="entry name" value="Lambda_DNA-bd_dom_sf"/>
</dbReference>
<evidence type="ECO:0000259" key="10">
    <source>
        <dbReference type="Pfam" id="PF04963"/>
    </source>
</evidence>
<evidence type="ECO:0000256" key="6">
    <source>
        <dbReference type="ARBA" id="ARBA00023082"/>
    </source>
</evidence>
<dbReference type="PIRSF" id="PIRSF000774">
    <property type="entry name" value="RpoN"/>
    <property type="match status" value="1"/>
</dbReference>
<dbReference type="Pfam" id="PF04963">
    <property type="entry name" value="Sigma54_CBD"/>
    <property type="match status" value="1"/>
</dbReference>
<comment type="similarity">
    <text evidence="1">Belongs to the sigma-54 factor family.</text>
</comment>
<dbReference type="PROSITE" id="PS50044">
    <property type="entry name" value="SIGMA54_3"/>
    <property type="match status" value="1"/>
</dbReference>
<dbReference type="Gene3D" id="1.10.10.60">
    <property type="entry name" value="Homeodomain-like"/>
    <property type="match status" value="1"/>
</dbReference>
<dbReference type="EMBL" id="SMAB01000011">
    <property type="protein sequence ID" value="TCS81771.1"/>
    <property type="molecule type" value="Genomic_DNA"/>
</dbReference>
<dbReference type="AlphaFoldDB" id="A0A4R3KGH9"/>
<dbReference type="GO" id="GO:0003677">
    <property type="term" value="F:DNA binding"/>
    <property type="evidence" value="ECO:0007669"/>
    <property type="project" value="UniProtKB-KW"/>
</dbReference>
<name>A0A4R3KGH9_9BACI</name>
<evidence type="ECO:0000313" key="12">
    <source>
        <dbReference type="Proteomes" id="UP000295788"/>
    </source>
</evidence>
<keyword evidence="6" id="KW-0731">Sigma factor</keyword>
<dbReference type="PANTHER" id="PTHR32248">
    <property type="entry name" value="RNA POLYMERASE SIGMA-54 FACTOR"/>
    <property type="match status" value="1"/>
</dbReference>
<sequence length="443" mass="52337">MQMDYGLYQQQTQKLMMTPELRQAITILQYPAIELMEYIQEQIIENPVLDIDEREWERYRYLYQNSRGIPSVAHSNDEGRNIWDTIASPEDNLEEYLLQQGRLLNLDAKKLQILAFLIGNLDELGYFTMSLREVAEILKVQEEEVEQMLTLLKSFDPIGIGSRDLREFLLIQLKQMEPYDEKAIQVVEHHLTDLGEKKFTKIARKMKISPEEVQQIADLIKTLKPKPVFGFEKGQTRYILPDIFVEEVEGEWIIIVNDTLVPRLRMNPYYSKFIEDRQMNVEAVKFVMDKWNQATWLIKSIERRRDTLYRVTREIIEVQKDFFTTHRLKPLTLKDIAEKTGIHESTVSRAIANKYVQTPKGTFELKFFFTHGITAKNGEFTSVNEVKRQLQELIENEDKRKPYSDQKLTELLNQKGVEISRRTVAKYREELEIPSSAKRKRYN</sequence>
<reference evidence="11 12" key="1">
    <citation type="submission" date="2019-03" db="EMBL/GenBank/DDBJ databases">
        <title>Genomic Encyclopedia of Type Strains, Phase IV (KMG-IV): sequencing the most valuable type-strain genomes for metagenomic binning, comparative biology and taxonomic classification.</title>
        <authorList>
            <person name="Goeker M."/>
        </authorList>
    </citation>
    <scope>NUCLEOTIDE SEQUENCE [LARGE SCALE GENOMIC DNA]</scope>
    <source>
        <strain evidence="11 12">DSM 23802</strain>
    </source>
</reference>
<dbReference type="GO" id="GO:0016987">
    <property type="term" value="F:sigma factor activity"/>
    <property type="evidence" value="ECO:0007669"/>
    <property type="project" value="UniProtKB-KW"/>
</dbReference>
<dbReference type="PRINTS" id="PR00045">
    <property type="entry name" value="SIGMA54FCT"/>
</dbReference>
<keyword evidence="5" id="KW-0805">Transcription regulation</keyword>
<evidence type="ECO:0000256" key="3">
    <source>
        <dbReference type="ARBA" id="ARBA00022679"/>
    </source>
</evidence>
<dbReference type="InterPro" id="IPR000394">
    <property type="entry name" value="RNA_pol_sigma_54"/>
</dbReference>
<keyword evidence="4" id="KW-0548">Nucleotidyltransferase</keyword>
<dbReference type="RefSeq" id="WP_132769145.1">
    <property type="nucleotide sequence ID" value="NZ_SMAB01000011.1"/>
</dbReference>
<evidence type="ECO:0000259" key="9">
    <source>
        <dbReference type="Pfam" id="PF04552"/>
    </source>
</evidence>
<gene>
    <name evidence="11" type="ORF">EDD72_1117</name>
</gene>
<keyword evidence="2" id="KW-0240">DNA-directed RNA polymerase</keyword>
<protein>
    <submittedName>
        <fullName evidence="11">RNA polymerase RpoN-/SigL-like sigma 54 subunit</fullName>
    </submittedName>
</protein>
<dbReference type="GO" id="GO:0016779">
    <property type="term" value="F:nucleotidyltransferase activity"/>
    <property type="evidence" value="ECO:0007669"/>
    <property type="project" value="UniProtKB-KW"/>
</dbReference>
<dbReference type="Pfam" id="PF04552">
    <property type="entry name" value="Sigma54_DBD"/>
    <property type="match status" value="1"/>
</dbReference>
<dbReference type="OrthoDB" id="9814402at2"/>